<dbReference type="InterPro" id="IPR034741">
    <property type="entry name" value="Terpene_cyclase-like_1_C"/>
</dbReference>
<dbReference type="EnsemblPlants" id="MELO3C002516.2.1">
    <property type="protein sequence ID" value="MELO3C002516.2.1"/>
    <property type="gene ID" value="MELO3C002516.2"/>
</dbReference>
<dbReference type="GO" id="GO:0000287">
    <property type="term" value="F:magnesium ion binding"/>
    <property type="evidence" value="ECO:0007669"/>
    <property type="project" value="InterPro"/>
</dbReference>
<dbReference type="SUPFAM" id="SSF48239">
    <property type="entry name" value="Terpenoid cyclases/Protein prenyltransferases"/>
    <property type="match status" value="1"/>
</dbReference>
<evidence type="ECO:0000256" key="4">
    <source>
        <dbReference type="ARBA" id="ARBA00023239"/>
    </source>
</evidence>
<keyword evidence="3" id="KW-0460">Magnesium</keyword>
<dbReference type="InterPro" id="IPR005630">
    <property type="entry name" value="Terpene_synthase_metal-bd"/>
</dbReference>
<evidence type="ECO:0000256" key="2">
    <source>
        <dbReference type="ARBA" id="ARBA00022723"/>
    </source>
</evidence>
<feature type="domain" description="Terpene synthase metal-binding" evidence="6">
    <location>
        <begin position="250"/>
        <end position="489"/>
    </location>
</feature>
<evidence type="ECO:0000259" key="5">
    <source>
        <dbReference type="Pfam" id="PF01397"/>
    </source>
</evidence>
<dbReference type="InterPro" id="IPR050148">
    <property type="entry name" value="Terpene_synthase-like"/>
</dbReference>
<keyword evidence="4" id="KW-0456">Lyase</keyword>
<dbReference type="RefSeq" id="XP_008441674.1">
    <property type="nucleotide sequence ID" value="XM_008443452.1"/>
</dbReference>
<comment type="cofactor">
    <cofactor evidence="1">
        <name>Mg(2+)</name>
        <dbReference type="ChEBI" id="CHEBI:18420"/>
    </cofactor>
</comment>
<dbReference type="InterPro" id="IPR008949">
    <property type="entry name" value="Isoprenoid_synthase_dom_sf"/>
</dbReference>
<reference evidence="9" key="2">
    <citation type="submission" date="2025-04" db="UniProtKB">
        <authorList>
            <consortium name="RefSeq"/>
        </authorList>
    </citation>
    <scope>IDENTIFICATION</scope>
</reference>
<evidence type="ECO:0000259" key="6">
    <source>
        <dbReference type="Pfam" id="PF03936"/>
    </source>
</evidence>
<dbReference type="Pfam" id="PF01397">
    <property type="entry name" value="Terpene_synth"/>
    <property type="match status" value="1"/>
</dbReference>
<dbReference type="KEGG" id="cmo:103485753"/>
<evidence type="ECO:0000313" key="7">
    <source>
        <dbReference type="EnsemblPlants" id="MELO3C002516.2.1"/>
    </source>
</evidence>
<dbReference type="AlphaFoldDB" id="A0A1S3B401"/>
<evidence type="ECO:0000256" key="3">
    <source>
        <dbReference type="ARBA" id="ARBA00022842"/>
    </source>
</evidence>
<dbReference type="SUPFAM" id="SSF48576">
    <property type="entry name" value="Terpenoid synthases"/>
    <property type="match status" value="1"/>
</dbReference>
<dbReference type="PANTHER" id="PTHR31225">
    <property type="entry name" value="OS04G0344100 PROTEIN-RELATED"/>
    <property type="match status" value="1"/>
</dbReference>
<dbReference type="Gramene" id="MELO3C002516.2.1">
    <property type="protein sequence ID" value="MELO3C002516.2.1"/>
    <property type="gene ID" value="MELO3C002516.2"/>
</dbReference>
<dbReference type="SMR" id="A0A1S3B401"/>
<dbReference type="InterPro" id="IPR036965">
    <property type="entry name" value="Terpene_synth_N_sf"/>
</dbReference>
<dbReference type="GO" id="GO:0010333">
    <property type="term" value="F:terpene synthase activity"/>
    <property type="evidence" value="ECO:0007669"/>
    <property type="project" value="InterPro"/>
</dbReference>
<dbReference type="Pfam" id="PF03936">
    <property type="entry name" value="Terpene_synth_C"/>
    <property type="match status" value="1"/>
</dbReference>
<dbReference type="Gene3D" id="1.10.600.10">
    <property type="entry name" value="Farnesyl Diphosphate Synthase"/>
    <property type="match status" value="1"/>
</dbReference>
<evidence type="ECO:0000313" key="9">
    <source>
        <dbReference type="RefSeq" id="XP_008441674.1"/>
    </source>
</evidence>
<dbReference type="CDD" id="cd00684">
    <property type="entry name" value="Terpene_cyclase_plant_C1"/>
    <property type="match status" value="1"/>
</dbReference>
<dbReference type="SFLD" id="SFLDG01019">
    <property type="entry name" value="Terpene_Cyclase_Like_1_C_Termi"/>
    <property type="match status" value="1"/>
</dbReference>
<dbReference type="Gene3D" id="1.50.10.130">
    <property type="entry name" value="Terpene synthase, N-terminal domain"/>
    <property type="match status" value="1"/>
</dbReference>
<name>A0A1S3B401_CUCME</name>
<reference evidence="7" key="1">
    <citation type="submission" date="2023-03" db="UniProtKB">
        <authorList>
            <consortium name="EnsemblPlants"/>
        </authorList>
    </citation>
    <scope>IDENTIFICATION</scope>
</reference>
<evidence type="ECO:0000256" key="1">
    <source>
        <dbReference type="ARBA" id="ARBA00001946"/>
    </source>
</evidence>
<feature type="domain" description="Terpene synthase N-terminal" evidence="5">
    <location>
        <begin position="40"/>
        <end position="186"/>
    </location>
</feature>
<keyword evidence="8" id="KW-1185">Reference proteome</keyword>
<dbReference type="Proteomes" id="UP001652600">
    <property type="component" value="Chromosome 12"/>
</dbReference>
<proteinExistence type="predicted"/>
<dbReference type="SFLD" id="SFLDS00005">
    <property type="entry name" value="Isoprenoid_Synthase_Type_I"/>
    <property type="match status" value="1"/>
</dbReference>
<gene>
    <name evidence="9" type="primary">LOC103485753</name>
    <name evidence="7" type="synonym">103485753</name>
</gene>
<dbReference type="eggNOG" id="ENOG502QTGK">
    <property type="taxonomic scope" value="Eukaryota"/>
</dbReference>
<dbReference type="InterPro" id="IPR001906">
    <property type="entry name" value="Terpene_synth_N"/>
</dbReference>
<accession>A0A1S3B401</accession>
<sequence length="546" mass="62818">MAETNNEQCLVQLNPPQNSVLSFNSSSFQSLSNNSHEVELMSCSLDDPLESLNLIDAVQRLGLEYRFQTEIDAILEHHYAIFVDHDGDCMNDNDLHEVALRFRLLRQRGYFVSSDVFNIFMNEDGHFKQNLEHDIKGLMSLYEASQLCLPGENKLNEAQNFSSKILREYITNDNIDNKEANHVARTLANPYHTSFSKFMVKDYFGVGDDELLHATNNKWVHAFQQVAKMDFNIAQNMHQQELVQFTRWWKETGLGKALPFARDQPLKWYICSLVCLIDPCFSDERIELSKAVSFVYLIDDMFDIYGSLDQLTLFTEAVRRWDIAMTEALPECMRICFKSLYDMTNEISSKIYKKHGWNPINSLQKSWAKLCDAFLVEGRWFDCGESPSAEEYLKNGVVSTGVHVVLVHAFFFLGQSITNQTVHLLDNDPLIISSPATILRLHDDLGTAKDENQEGYDGSYVNYYMIHNQDVSVDTTRKHMANLISNSWKNLNKECLSFNSPFPAAFIQASLSIARFVPILYGYDKNQRLPTLEKLVKSMLYEKVHI</sequence>
<dbReference type="InParanoid" id="A0A1S3B401"/>
<dbReference type="GO" id="GO:0016102">
    <property type="term" value="P:diterpenoid biosynthetic process"/>
    <property type="evidence" value="ECO:0007669"/>
    <property type="project" value="InterPro"/>
</dbReference>
<organism evidence="8 9">
    <name type="scientific">Cucumis melo</name>
    <name type="common">Muskmelon</name>
    <dbReference type="NCBI Taxonomy" id="3656"/>
    <lineage>
        <taxon>Eukaryota</taxon>
        <taxon>Viridiplantae</taxon>
        <taxon>Streptophyta</taxon>
        <taxon>Embryophyta</taxon>
        <taxon>Tracheophyta</taxon>
        <taxon>Spermatophyta</taxon>
        <taxon>Magnoliopsida</taxon>
        <taxon>eudicotyledons</taxon>
        <taxon>Gunneridae</taxon>
        <taxon>Pentapetalae</taxon>
        <taxon>rosids</taxon>
        <taxon>fabids</taxon>
        <taxon>Cucurbitales</taxon>
        <taxon>Cucurbitaceae</taxon>
        <taxon>Benincaseae</taxon>
        <taxon>Cucumis</taxon>
    </lineage>
</organism>
<dbReference type="PANTHER" id="PTHR31225:SF0">
    <property type="entry name" value="S-(+)-LINALOOL SYNTHASE, CHLOROPLASTIC"/>
    <property type="match status" value="1"/>
</dbReference>
<protein>
    <submittedName>
        <fullName evidence="9">(3S,6E)-nerolidol synthase 1-like</fullName>
    </submittedName>
</protein>
<dbReference type="OrthoDB" id="1921927at2759"/>
<keyword evidence="2" id="KW-0479">Metal-binding</keyword>
<dbReference type="GeneID" id="103485753"/>
<dbReference type="InterPro" id="IPR008930">
    <property type="entry name" value="Terpenoid_cyclase/PrenylTrfase"/>
</dbReference>
<evidence type="ECO:0000313" key="8">
    <source>
        <dbReference type="Proteomes" id="UP001652600"/>
    </source>
</evidence>
<dbReference type="InterPro" id="IPR044814">
    <property type="entry name" value="Terpene_cyclase_plant_C1"/>
</dbReference>